<organism evidence="2 3">
    <name type="scientific">Microbacterium oxydans</name>
    <dbReference type="NCBI Taxonomy" id="82380"/>
    <lineage>
        <taxon>Bacteria</taxon>
        <taxon>Bacillati</taxon>
        <taxon>Actinomycetota</taxon>
        <taxon>Actinomycetes</taxon>
        <taxon>Micrococcales</taxon>
        <taxon>Microbacteriaceae</taxon>
        <taxon>Microbacterium</taxon>
    </lineage>
</organism>
<keyword evidence="1" id="KW-0812">Transmembrane</keyword>
<name>A0A0F0LNG9_9MICO</name>
<feature type="transmembrane region" description="Helical" evidence="1">
    <location>
        <begin position="144"/>
        <end position="161"/>
    </location>
</feature>
<dbReference type="PATRIC" id="fig|82380.11.peg.154"/>
<dbReference type="AlphaFoldDB" id="A0A0F0LNG9"/>
<evidence type="ECO:0008006" key="4">
    <source>
        <dbReference type="Google" id="ProtNLM"/>
    </source>
</evidence>
<evidence type="ECO:0000313" key="3">
    <source>
        <dbReference type="Proteomes" id="UP000033640"/>
    </source>
</evidence>
<dbReference type="RefSeq" id="WP_045277594.1">
    <property type="nucleotide sequence ID" value="NZ_JYIW01000012.1"/>
</dbReference>
<comment type="caution">
    <text evidence="2">The sequence shown here is derived from an EMBL/GenBank/DDBJ whole genome shotgun (WGS) entry which is preliminary data.</text>
</comment>
<dbReference type="OrthoDB" id="4979412at2"/>
<feature type="transmembrane region" description="Helical" evidence="1">
    <location>
        <begin position="80"/>
        <end position="97"/>
    </location>
</feature>
<accession>A0A0F0LNG9</accession>
<feature type="transmembrane region" description="Helical" evidence="1">
    <location>
        <begin position="25"/>
        <end position="46"/>
    </location>
</feature>
<proteinExistence type="predicted"/>
<dbReference type="EMBL" id="JYIW01000012">
    <property type="protein sequence ID" value="KJL33101.1"/>
    <property type="molecule type" value="Genomic_DNA"/>
</dbReference>
<evidence type="ECO:0000313" key="2">
    <source>
        <dbReference type="EMBL" id="KJL33101.1"/>
    </source>
</evidence>
<gene>
    <name evidence="2" type="ORF">RS83_00149</name>
</gene>
<protein>
    <recommendedName>
        <fullName evidence="4">Cell division protein FtsK</fullName>
    </recommendedName>
</protein>
<feature type="transmembrane region" description="Helical" evidence="1">
    <location>
        <begin position="109"/>
        <end position="132"/>
    </location>
</feature>
<dbReference type="Proteomes" id="UP000033640">
    <property type="component" value="Unassembled WGS sequence"/>
</dbReference>
<evidence type="ECO:0000256" key="1">
    <source>
        <dbReference type="SAM" id="Phobius"/>
    </source>
</evidence>
<sequence>MSLTQTSPHTTALAGVAVIARIRRVLILAVILALAYTVVLSGSAGYCPGGFDGNGGFIDSAGQATDQAPMCVTLQLRPSILIYAALGLIVLLAIGRVMKASDELVALRILDRAAIAIVVLAVVAMAVSVVWFRMIPIQDFTGGSWSVFGLFPFGVVSVDITPMQGR</sequence>
<keyword evidence="1" id="KW-1133">Transmembrane helix</keyword>
<keyword evidence="1" id="KW-0472">Membrane</keyword>
<reference evidence="2 3" key="1">
    <citation type="submission" date="2015-02" db="EMBL/GenBank/DDBJ databases">
        <title>Draft genome sequences of ten Microbacterium spp. with emphasis on heavy metal contaminated environments.</title>
        <authorList>
            <person name="Corretto E."/>
        </authorList>
    </citation>
    <scope>NUCLEOTIDE SEQUENCE [LARGE SCALE GENOMIC DNA]</scope>
    <source>
        <strain evidence="2 3">BEL4b</strain>
    </source>
</reference>